<dbReference type="InterPro" id="IPR015943">
    <property type="entry name" value="WD40/YVTN_repeat-like_dom_sf"/>
</dbReference>
<dbReference type="Gene3D" id="2.130.10.10">
    <property type="entry name" value="YVTN repeat-like/Quinoprotein amine dehydrogenase"/>
    <property type="match status" value="1"/>
</dbReference>
<dbReference type="Proteomes" id="UP001311232">
    <property type="component" value="Unassembled WGS sequence"/>
</dbReference>
<comment type="caution">
    <text evidence="2">The sequence shown here is derived from an EMBL/GenBank/DDBJ whole genome shotgun (WGS) entry which is preliminary data.</text>
</comment>
<protein>
    <submittedName>
        <fullName evidence="2">DNA damage-binding protein 1</fullName>
    </submittedName>
</protein>
<feature type="domain" description="RSE1/DDB1/CPSF1 first beta-propeller" evidence="1">
    <location>
        <begin position="315"/>
        <end position="403"/>
    </location>
</feature>
<name>A0AAV9R9E0_9TELE</name>
<dbReference type="InterPro" id="IPR050358">
    <property type="entry name" value="RSE1/DDB1/CFT1"/>
</dbReference>
<evidence type="ECO:0000313" key="2">
    <source>
        <dbReference type="EMBL" id="KAK5606451.1"/>
    </source>
</evidence>
<dbReference type="PANTHER" id="PTHR10644">
    <property type="entry name" value="DNA REPAIR/RNA PROCESSING CPSF FAMILY"/>
    <property type="match status" value="1"/>
</dbReference>
<proteinExistence type="predicted"/>
<keyword evidence="3" id="KW-1185">Reference proteome</keyword>
<organism evidence="2 3">
    <name type="scientific">Crenichthys baileyi</name>
    <name type="common">White River springfish</name>
    <dbReference type="NCBI Taxonomy" id="28760"/>
    <lineage>
        <taxon>Eukaryota</taxon>
        <taxon>Metazoa</taxon>
        <taxon>Chordata</taxon>
        <taxon>Craniata</taxon>
        <taxon>Vertebrata</taxon>
        <taxon>Euteleostomi</taxon>
        <taxon>Actinopterygii</taxon>
        <taxon>Neopterygii</taxon>
        <taxon>Teleostei</taxon>
        <taxon>Neoteleostei</taxon>
        <taxon>Acanthomorphata</taxon>
        <taxon>Ovalentaria</taxon>
        <taxon>Atherinomorphae</taxon>
        <taxon>Cyprinodontiformes</taxon>
        <taxon>Goodeidae</taxon>
        <taxon>Crenichthys</taxon>
    </lineage>
</organism>
<accession>A0AAV9R9E0</accession>
<feature type="domain" description="RSE1/DDB1/CPSF1 first beta-propeller" evidence="1">
    <location>
        <begin position="14"/>
        <end position="273"/>
    </location>
</feature>
<reference evidence="2 3" key="1">
    <citation type="submission" date="2021-06" db="EMBL/GenBank/DDBJ databases">
        <authorList>
            <person name="Palmer J.M."/>
        </authorList>
    </citation>
    <scope>NUCLEOTIDE SEQUENCE [LARGE SCALE GENOMIC DNA]</scope>
    <source>
        <strain evidence="2 3">MEX-2019</strain>
        <tissue evidence="2">Muscle</tissue>
    </source>
</reference>
<dbReference type="EMBL" id="JAHHUM010002072">
    <property type="protein sequence ID" value="KAK5606451.1"/>
    <property type="molecule type" value="Genomic_DNA"/>
</dbReference>
<dbReference type="AlphaFoldDB" id="A0AAV9R9E0"/>
<sequence length="408" mass="45547">MSYNYVVTAQKPTAVNACITGHFTSAEDLNLLIAKNTRLEIYVVTAEGLRPVKEVGMYGKIAVMELFRPKGESKDLLFILTSKYNACILEYKQNGESIDIITRAHGNVQDRIGRPSETGIIGIVDPECRMIGVRLYDGLFKVIPLDRDNRELKAFNIRLEELQVIDVHFLYGCQAPTVCFIYQDPQGRHVKTYEVSLREKEFSKGPWKQENVEAEASMVIPVPEPFGGAIIIGQESITYHNGDKYLAIAPPTIKQRQQRYKVEQAQIIITNAVLTSRTAPAVVGVEKADGVAWRWRSGRDRDTAVPGFQSRPRGPQSTIVCHNRVDPNGSRYLLGDMEGRLFMLLLEKEELMDGTVALKDLHVELLGETSIAECLTYLDNGVVFVGSRLGDSQLVKVSSKRAKSDATL</sequence>
<gene>
    <name evidence="2" type="primary">DDB1_2</name>
    <name evidence="2" type="ORF">CRENBAI_020729</name>
</gene>
<evidence type="ECO:0000259" key="1">
    <source>
        <dbReference type="Pfam" id="PF10433"/>
    </source>
</evidence>
<dbReference type="Pfam" id="PF10433">
    <property type="entry name" value="Beta-prop_RSE1_1st"/>
    <property type="match status" value="2"/>
</dbReference>
<dbReference type="InterPro" id="IPR018846">
    <property type="entry name" value="Beta-prop_RSE1/DDB1/CPSF1_1st"/>
</dbReference>
<dbReference type="FunFam" id="2.130.10.10:FF:002576">
    <property type="entry name" value="DNA damage-binding protein 1"/>
    <property type="match status" value="1"/>
</dbReference>
<evidence type="ECO:0000313" key="3">
    <source>
        <dbReference type="Proteomes" id="UP001311232"/>
    </source>
</evidence>